<dbReference type="EMBL" id="JAOTIF010000049">
    <property type="protein sequence ID" value="MCU7552832.1"/>
    <property type="molecule type" value="Genomic_DNA"/>
</dbReference>
<evidence type="ECO:0000313" key="3">
    <source>
        <dbReference type="EMBL" id="MCU7552832.1"/>
    </source>
</evidence>
<keyword evidence="4" id="KW-1185">Reference proteome</keyword>
<dbReference type="PANTHER" id="PTHR24412">
    <property type="entry name" value="KELCH PROTEIN"/>
    <property type="match status" value="1"/>
</dbReference>
<dbReference type="Pfam" id="PF24681">
    <property type="entry name" value="Kelch_KLHDC2_KLHL20_DRC7"/>
    <property type="match status" value="1"/>
</dbReference>
<reference evidence="3" key="1">
    <citation type="submission" date="2022-09" db="EMBL/GenBank/DDBJ databases">
        <authorList>
            <person name="Yuan C."/>
            <person name="Ke Z."/>
        </authorList>
    </citation>
    <scope>NUCLEOTIDE SEQUENCE</scope>
    <source>
        <strain evidence="3">LB-8</strain>
    </source>
</reference>
<dbReference type="InterPro" id="IPR035986">
    <property type="entry name" value="PKD_dom_sf"/>
</dbReference>
<dbReference type="AlphaFoldDB" id="A0A9X3BJG7"/>
<evidence type="ECO:0008006" key="5">
    <source>
        <dbReference type="Google" id="ProtNLM"/>
    </source>
</evidence>
<reference evidence="3" key="2">
    <citation type="submission" date="2023-04" db="EMBL/GenBank/DDBJ databases">
        <title>Paracnuella aquatica gen. nov., sp. nov., a member of the family Chitinophagaceae isolated from a hot spring.</title>
        <authorList>
            <person name="Wang C."/>
        </authorList>
    </citation>
    <scope>NUCLEOTIDE SEQUENCE</scope>
    <source>
        <strain evidence="3">LB-8</strain>
    </source>
</reference>
<dbReference type="SMART" id="SM00612">
    <property type="entry name" value="Kelch"/>
    <property type="match status" value="4"/>
</dbReference>
<dbReference type="Proteomes" id="UP001155483">
    <property type="component" value="Unassembled WGS sequence"/>
</dbReference>
<protein>
    <recommendedName>
        <fullName evidence="5">PKD/Chitinase domain-containing protein</fullName>
    </recommendedName>
</protein>
<sequence length="481" mass="51576">MKPILRLSFFLFFLLLTGFLSCKKDSSEDGNNSSNNKPVAIAGQDQAITFPINSCTLDGSTSNDPDGKISGYHWSKIQGPTSYSIQNRSAAQTTVNNLSVGVYRFELMVIDNGGSIARDTVQVTVHPGNADSCDVSDRQQVNATLTQIGTLSEPRAPSVAAAGGKIVFAGGPSVFTNNNGTINSSPSAAVDIYDIGTKSWTRAQLSQARQGMAAVSCGNKIFFAGGSMSTVNFIGQDVYDNVDIYDITSNSWTVAHLSEPRSFLAAAAIGSKVFFAGGTKDGMYGSKTVDIYDTVSKQWSVANLSEARFSLSAITSDNKVYFAGGSDKDKFYSQIDIYDTVNNNWSTSSLIELSNGISVVALGDFIYWGGANWTQNTGKAEIWNTKNGGVTISCLSYPRSHPTAVIKGENIVFFTSGNYGSFSATENRFDIYNTITNKWSVGSLNQAIAGASFINVDSVIYVGGGVMDQNTFTDKVYTLNW</sequence>
<dbReference type="SUPFAM" id="SSF117281">
    <property type="entry name" value="Kelch motif"/>
    <property type="match status" value="2"/>
</dbReference>
<dbReference type="InterPro" id="IPR013783">
    <property type="entry name" value="Ig-like_fold"/>
</dbReference>
<dbReference type="Gene3D" id="2.120.10.80">
    <property type="entry name" value="Kelch-type beta propeller"/>
    <property type="match status" value="2"/>
</dbReference>
<keyword evidence="2" id="KW-0677">Repeat</keyword>
<accession>A0A9X3BJG7</accession>
<dbReference type="SUPFAM" id="SSF49299">
    <property type="entry name" value="PKD domain"/>
    <property type="match status" value="1"/>
</dbReference>
<dbReference type="Pfam" id="PF22352">
    <property type="entry name" value="K319L-like_PKD"/>
    <property type="match status" value="1"/>
</dbReference>
<dbReference type="FunFam" id="2.60.40.10:FF:000257">
    <property type="entry name" value="Dyslexia-associated protein KIAA0319-like"/>
    <property type="match status" value="1"/>
</dbReference>
<comment type="caution">
    <text evidence="3">The sequence shown here is derived from an EMBL/GenBank/DDBJ whole genome shotgun (WGS) entry which is preliminary data.</text>
</comment>
<dbReference type="PROSITE" id="PS51257">
    <property type="entry name" value="PROKAR_LIPOPROTEIN"/>
    <property type="match status" value="1"/>
</dbReference>
<gene>
    <name evidence="3" type="ORF">OCK74_27180</name>
</gene>
<organism evidence="3 4">
    <name type="scientific">Paraflavisolibacter caeni</name>
    <dbReference type="NCBI Taxonomy" id="2982496"/>
    <lineage>
        <taxon>Bacteria</taxon>
        <taxon>Pseudomonadati</taxon>
        <taxon>Bacteroidota</taxon>
        <taxon>Chitinophagia</taxon>
        <taxon>Chitinophagales</taxon>
        <taxon>Chitinophagaceae</taxon>
        <taxon>Paraflavisolibacter</taxon>
    </lineage>
</organism>
<dbReference type="PANTHER" id="PTHR24412:SF489">
    <property type="entry name" value="RING FINGER DOMAIN AND KELCH REPEAT-CONTAINING PROTEIN DDB_G0271372"/>
    <property type="match status" value="1"/>
</dbReference>
<dbReference type="RefSeq" id="WP_279300267.1">
    <property type="nucleotide sequence ID" value="NZ_JAOTIF010000049.1"/>
</dbReference>
<keyword evidence="1" id="KW-0880">Kelch repeat</keyword>
<dbReference type="InterPro" id="IPR015915">
    <property type="entry name" value="Kelch-typ_b-propeller"/>
</dbReference>
<dbReference type="Gene3D" id="2.60.40.10">
    <property type="entry name" value="Immunoglobulins"/>
    <property type="match status" value="1"/>
</dbReference>
<evidence type="ECO:0000256" key="1">
    <source>
        <dbReference type="ARBA" id="ARBA00022441"/>
    </source>
</evidence>
<name>A0A9X3BJG7_9BACT</name>
<proteinExistence type="predicted"/>
<evidence type="ECO:0000313" key="4">
    <source>
        <dbReference type="Proteomes" id="UP001155483"/>
    </source>
</evidence>
<evidence type="ECO:0000256" key="2">
    <source>
        <dbReference type="ARBA" id="ARBA00022737"/>
    </source>
</evidence>
<dbReference type="InterPro" id="IPR006652">
    <property type="entry name" value="Kelch_1"/>
</dbReference>